<protein>
    <submittedName>
        <fullName evidence="2">Uncharacterized protein</fullName>
    </submittedName>
</protein>
<reference evidence="2" key="1">
    <citation type="journal article" date="2021" name="Mol. Plant Microbe Interact.">
        <title>Complete Genome Sequence of the Plant-Pathogenic Fungus Colletotrichum lupini.</title>
        <authorList>
            <person name="Baroncelli R."/>
            <person name="Pensec F."/>
            <person name="Da Lio D."/>
            <person name="Boufleur T."/>
            <person name="Vicente I."/>
            <person name="Sarrocco S."/>
            <person name="Picot A."/>
            <person name="Baraldi E."/>
            <person name="Sukno S."/>
            <person name="Thon M."/>
            <person name="Le Floch G."/>
        </authorList>
    </citation>
    <scope>NUCLEOTIDE SEQUENCE</scope>
    <source>
        <strain evidence="2">IMI 504893</strain>
    </source>
</reference>
<dbReference type="KEGG" id="clup:CLUP02_10367"/>
<keyword evidence="3" id="KW-1185">Reference proteome</keyword>
<organism evidence="2 3">
    <name type="scientific">Colletotrichum lupini</name>
    <dbReference type="NCBI Taxonomy" id="145971"/>
    <lineage>
        <taxon>Eukaryota</taxon>
        <taxon>Fungi</taxon>
        <taxon>Dikarya</taxon>
        <taxon>Ascomycota</taxon>
        <taxon>Pezizomycotina</taxon>
        <taxon>Sordariomycetes</taxon>
        <taxon>Hypocreomycetidae</taxon>
        <taxon>Glomerellales</taxon>
        <taxon>Glomerellaceae</taxon>
        <taxon>Colletotrichum</taxon>
        <taxon>Colletotrichum acutatum species complex</taxon>
    </lineage>
</organism>
<sequence>MVGQHLIIQATYQGNNCKILSISYRNSAPPASFVAETAAPPITLTTRVSRTICSAPSGLSPLPTAPPHRLCASQRPAATSRRGPETFYAPVSFKKMVVARLGIQPSEEVL</sequence>
<dbReference type="RefSeq" id="XP_049146488.1">
    <property type="nucleotide sequence ID" value="XM_049289343.1"/>
</dbReference>
<dbReference type="AlphaFoldDB" id="A0A9Q8SWK2"/>
<evidence type="ECO:0000313" key="2">
    <source>
        <dbReference type="EMBL" id="UQC84871.1"/>
    </source>
</evidence>
<name>A0A9Q8SWK2_9PEZI</name>
<dbReference type="EMBL" id="CP019477">
    <property type="protein sequence ID" value="UQC84871.1"/>
    <property type="molecule type" value="Genomic_DNA"/>
</dbReference>
<dbReference type="GeneID" id="73344353"/>
<dbReference type="Proteomes" id="UP000830671">
    <property type="component" value="Chromosome 5"/>
</dbReference>
<gene>
    <name evidence="2" type="ORF">CLUP02_10367</name>
</gene>
<accession>A0A9Q8SWK2</accession>
<feature type="region of interest" description="Disordered" evidence="1">
    <location>
        <begin position="64"/>
        <end position="83"/>
    </location>
</feature>
<evidence type="ECO:0000256" key="1">
    <source>
        <dbReference type="SAM" id="MobiDB-lite"/>
    </source>
</evidence>
<evidence type="ECO:0000313" key="3">
    <source>
        <dbReference type="Proteomes" id="UP000830671"/>
    </source>
</evidence>
<proteinExistence type="predicted"/>